<feature type="compositionally biased region" description="Basic residues" evidence="2">
    <location>
        <begin position="14"/>
        <end position="32"/>
    </location>
</feature>
<dbReference type="InterPro" id="IPR058163">
    <property type="entry name" value="LysR-type_TF_proteobact-type"/>
</dbReference>
<evidence type="ECO:0000313" key="4">
    <source>
        <dbReference type="EMBL" id="QID17375.1"/>
    </source>
</evidence>
<dbReference type="SUPFAM" id="SSF53850">
    <property type="entry name" value="Periplasmic binding protein-like II"/>
    <property type="match status" value="1"/>
</dbReference>
<dbReference type="RefSeq" id="WP_173764539.1">
    <property type="nucleotide sequence ID" value="NZ_CP048836.1"/>
</dbReference>
<organism evidence="4 5">
    <name type="scientific">Nitrogeniibacter mangrovi</name>
    <dbReference type="NCBI Taxonomy" id="2016596"/>
    <lineage>
        <taxon>Bacteria</taxon>
        <taxon>Pseudomonadati</taxon>
        <taxon>Pseudomonadota</taxon>
        <taxon>Betaproteobacteria</taxon>
        <taxon>Rhodocyclales</taxon>
        <taxon>Zoogloeaceae</taxon>
        <taxon>Nitrogeniibacter</taxon>
    </lineage>
</organism>
<feature type="region of interest" description="Disordered" evidence="2">
    <location>
        <begin position="1"/>
        <end position="51"/>
    </location>
</feature>
<name>A0A6C1B3E2_9RHOO</name>
<comment type="similarity">
    <text evidence="1">Belongs to the LysR transcriptional regulatory family.</text>
</comment>
<dbReference type="InterPro" id="IPR005119">
    <property type="entry name" value="LysR_subst-bd"/>
</dbReference>
<dbReference type="EMBL" id="CP048836">
    <property type="protein sequence ID" value="QID17375.1"/>
    <property type="molecule type" value="Genomic_DNA"/>
</dbReference>
<protein>
    <recommendedName>
        <fullName evidence="3">LysR substrate-binding domain-containing protein</fullName>
    </recommendedName>
</protein>
<keyword evidence="5" id="KW-1185">Reference proteome</keyword>
<dbReference type="GO" id="GO:0003700">
    <property type="term" value="F:DNA-binding transcription factor activity"/>
    <property type="evidence" value="ECO:0007669"/>
    <property type="project" value="TreeGrafter"/>
</dbReference>
<dbReference type="AlphaFoldDB" id="A0A6C1B3E2"/>
<evidence type="ECO:0000259" key="3">
    <source>
        <dbReference type="Pfam" id="PF03466"/>
    </source>
</evidence>
<dbReference type="GO" id="GO:0006351">
    <property type="term" value="P:DNA-templated transcription"/>
    <property type="evidence" value="ECO:0007669"/>
    <property type="project" value="TreeGrafter"/>
</dbReference>
<dbReference type="PANTHER" id="PTHR30537">
    <property type="entry name" value="HTH-TYPE TRANSCRIPTIONAL REGULATOR"/>
    <property type="match status" value="1"/>
</dbReference>
<dbReference type="GO" id="GO:0043565">
    <property type="term" value="F:sequence-specific DNA binding"/>
    <property type="evidence" value="ECO:0007669"/>
    <property type="project" value="TreeGrafter"/>
</dbReference>
<dbReference type="Pfam" id="PF03466">
    <property type="entry name" value="LysR_substrate"/>
    <property type="match status" value="1"/>
</dbReference>
<accession>A0A6C1B3E2</accession>
<dbReference type="Proteomes" id="UP000501991">
    <property type="component" value="Chromosome"/>
</dbReference>
<feature type="domain" description="LysR substrate-binding" evidence="3">
    <location>
        <begin position="42"/>
        <end position="131"/>
    </location>
</feature>
<dbReference type="Gene3D" id="3.40.190.10">
    <property type="entry name" value="Periplasmic binding protein-like II"/>
    <property type="match status" value="1"/>
</dbReference>
<sequence length="135" mass="15169">MRCPGVPCPVFQHPTRRRTGVGRNHHVAGRHPRKEDRPASRRRGTPARPEALEGHLCLSYSNRLAENPWRFESPAGPVEIPVGSRFGVNNREAVREVALEHHGIALLPTFVVWRDLAEGALQRLLSQWPVHGLFG</sequence>
<evidence type="ECO:0000256" key="1">
    <source>
        <dbReference type="ARBA" id="ARBA00009437"/>
    </source>
</evidence>
<evidence type="ECO:0000313" key="5">
    <source>
        <dbReference type="Proteomes" id="UP000501991"/>
    </source>
</evidence>
<dbReference type="KEGG" id="azq:G3580_06770"/>
<reference evidence="4 5" key="1">
    <citation type="submission" date="2020-02" db="EMBL/GenBank/DDBJ databases">
        <title>Nitrogenibacter mangrovi gen. nov., sp. nov. isolated from mangrove sediment, a denitrifying betaproteobacterium.</title>
        <authorList>
            <person name="Liao H."/>
            <person name="Tian Y."/>
        </authorList>
    </citation>
    <scope>NUCLEOTIDE SEQUENCE [LARGE SCALE GENOMIC DNA]</scope>
    <source>
        <strain evidence="4 5">M9-3-2</strain>
    </source>
</reference>
<dbReference type="PANTHER" id="PTHR30537:SF5">
    <property type="entry name" value="HTH-TYPE TRANSCRIPTIONAL ACTIVATOR TTDR-RELATED"/>
    <property type="match status" value="1"/>
</dbReference>
<evidence type="ECO:0000256" key="2">
    <source>
        <dbReference type="SAM" id="MobiDB-lite"/>
    </source>
</evidence>
<proteinExistence type="inferred from homology"/>
<gene>
    <name evidence="4" type="ORF">G3580_06770</name>
</gene>